<sequence length="56" mass="5911">MDGVESGVHLRAQAADLSTEIVRVTTVRVAVRKASRIASAVQTCGSVMLISILVED</sequence>
<reference evidence="2" key="1">
    <citation type="journal article" date="2019" name="Int. J. Syst. Evol. Microbiol.">
        <title>The Global Catalogue of Microorganisms (GCM) 10K type strain sequencing project: providing services to taxonomists for standard genome sequencing and annotation.</title>
        <authorList>
            <consortium name="The Broad Institute Genomics Platform"/>
            <consortium name="The Broad Institute Genome Sequencing Center for Infectious Disease"/>
            <person name="Wu L."/>
            <person name="Ma J."/>
        </authorList>
    </citation>
    <scope>NUCLEOTIDE SEQUENCE [LARGE SCALE GENOMIC DNA]</scope>
    <source>
        <strain evidence="2">JCM 16949</strain>
    </source>
</reference>
<name>A0ABP7F462_9MICO</name>
<evidence type="ECO:0000313" key="2">
    <source>
        <dbReference type="Proteomes" id="UP001501004"/>
    </source>
</evidence>
<evidence type="ECO:0000313" key="1">
    <source>
        <dbReference type="EMBL" id="GAA3731138.1"/>
    </source>
</evidence>
<dbReference type="EMBL" id="BAABAE010000001">
    <property type="protein sequence ID" value="GAA3731138.1"/>
    <property type="molecule type" value="Genomic_DNA"/>
</dbReference>
<comment type="caution">
    <text evidence="1">The sequence shown here is derived from an EMBL/GenBank/DDBJ whole genome shotgun (WGS) entry which is preliminary data.</text>
</comment>
<keyword evidence="2" id="KW-1185">Reference proteome</keyword>
<dbReference type="Proteomes" id="UP001501004">
    <property type="component" value="Unassembled WGS sequence"/>
</dbReference>
<protein>
    <submittedName>
        <fullName evidence="1">Uncharacterized protein</fullName>
    </submittedName>
</protein>
<proteinExistence type="predicted"/>
<accession>A0ABP7F462</accession>
<gene>
    <name evidence="1" type="ORF">GCM10022239_04690</name>
</gene>
<organism evidence="1 2">
    <name type="scientific">Leifsonella bigeumensis</name>
    <dbReference type="NCBI Taxonomy" id="433643"/>
    <lineage>
        <taxon>Bacteria</taxon>
        <taxon>Bacillati</taxon>
        <taxon>Actinomycetota</taxon>
        <taxon>Actinomycetes</taxon>
        <taxon>Micrococcales</taxon>
        <taxon>Microbacteriaceae</taxon>
        <taxon>Leifsonella</taxon>
    </lineage>
</organism>